<feature type="transmembrane region" description="Helical" evidence="1">
    <location>
        <begin position="12"/>
        <end position="33"/>
    </location>
</feature>
<dbReference type="AlphaFoldDB" id="A0A5P1FGW4"/>
<keyword evidence="1" id="KW-1133">Transmembrane helix</keyword>
<name>A0A5P1FGW4_ASPOF</name>
<evidence type="ECO:0000256" key="1">
    <source>
        <dbReference type="SAM" id="Phobius"/>
    </source>
</evidence>
<proteinExistence type="predicted"/>
<evidence type="ECO:0000313" key="3">
    <source>
        <dbReference type="Proteomes" id="UP000243459"/>
    </source>
</evidence>
<organism evidence="2 3">
    <name type="scientific">Asparagus officinalis</name>
    <name type="common">Garden asparagus</name>
    <dbReference type="NCBI Taxonomy" id="4686"/>
    <lineage>
        <taxon>Eukaryota</taxon>
        <taxon>Viridiplantae</taxon>
        <taxon>Streptophyta</taxon>
        <taxon>Embryophyta</taxon>
        <taxon>Tracheophyta</taxon>
        <taxon>Spermatophyta</taxon>
        <taxon>Magnoliopsida</taxon>
        <taxon>Liliopsida</taxon>
        <taxon>Asparagales</taxon>
        <taxon>Asparagaceae</taxon>
        <taxon>Asparagoideae</taxon>
        <taxon>Asparagus</taxon>
    </lineage>
</organism>
<gene>
    <name evidence="2" type="ORF">A4U43_C02F8570</name>
</gene>
<reference evidence="3" key="1">
    <citation type="journal article" date="2017" name="Nat. Commun.">
        <title>The asparagus genome sheds light on the origin and evolution of a young Y chromosome.</title>
        <authorList>
            <person name="Harkess A."/>
            <person name="Zhou J."/>
            <person name="Xu C."/>
            <person name="Bowers J.E."/>
            <person name="Van der Hulst R."/>
            <person name="Ayyampalayam S."/>
            <person name="Mercati F."/>
            <person name="Riccardi P."/>
            <person name="McKain M.R."/>
            <person name="Kakrana A."/>
            <person name="Tang H."/>
            <person name="Ray J."/>
            <person name="Groenendijk J."/>
            <person name="Arikit S."/>
            <person name="Mathioni S.M."/>
            <person name="Nakano M."/>
            <person name="Shan H."/>
            <person name="Telgmann-Rauber A."/>
            <person name="Kanno A."/>
            <person name="Yue Z."/>
            <person name="Chen H."/>
            <person name="Li W."/>
            <person name="Chen Y."/>
            <person name="Xu X."/>
            <person name="Zhang Y."/>
            <person name="Luo S."/>
            <person name="Chen H."/>
            <person name="Gao J."/>
            <person name="Mao Z."/>
            <person name="Pires J.C."/>
            <person name="Luo M."/>
            <person name="Kudrna D."/>
            <person name="Wing R.A."/>
            <person name="Meyers B.C."/>
            <person name="Yi K."/>
            <person name="Kong H."/>
            <person name="Lavrijsen P."/>
            <person name="Sunseri F."/>
            <person name="Falavigna A."/>
            <person name="Ye Y."/>
            <person name="Leebens-Mack J.H."/>
            <person name="Chen G."/>
        </authorList>
    </citation>
    <scope>NUCLEOTIDE SEQUENCE [LARGE SCALE GENOMIC DNA]</scope>
    <source>
        <strain evidence="3">cv. DH0086</strain>
    </source>
</reference>
<dbReference type="Gramene" id="ONK77615">
    <property type="protein sequence ID" value="ONK77615"/>
    <property type="gene ID" value="A4U43_C02F8570"/>
</dbReference>
<accession>A0A5P1FGW4</accession>
<dbReference type="EMBL" id="CM007382">
    <property type="protein sequence ID" value="ONK77615.1"/>
    <property type="molecule type" value="Genomic_DNA"/>
</dbReference>
<keyword evidence="1" id="KW-0472">Membrane</keyword>
<dbReference type="Proteomes" id="UP000243459">
    <property type="component" value="Chromosome 2"/>
</dbReference>
<protein>
    <submittedName>
        <fullName evidence="2">Uncharacterized protein</fullName>
    </submittedName>
</protein>
<sequence>MPSQLKDCISMNVLYLVVLLASWYKLAILPVMVSCIHHGIRKLATKYLKHAACCPRNQVPNPRVESPYMYLVIWFTQHCPPLMAAATPSGANNALLQRCKPGDEFKDEPIPLDDDEEKADYEHEDTDAYLIKPDDEGFDGNTCGSSYIPDIESMGEAIPTSFPAGGHFQHVVNFEDASSILEPASTIDMTKAPAPAPVSLVWRKLIIH</sequence>
<evidence type="ECO:0000313" key="2">
    <source>
        <dbReference type="EMBL" id="ONK77615.1"/>
    </source>
</evidence>
<keyword evidence="3" id="KW-1185">Reference proteome</keyword>
<keyword evidence="1" id="KW-0812">Transmembrane</keyword>